<accession>A0A428U1R3</accession>
<dbReference type="Proteomes" id="UP000288429">
    <property type="component" value="Unassembled WGS sequence"/>
</dbReference>
<proteinExistence type="predicted"/>
<dbReference type="EMBL" id="NIZV01000107">
    <property type="protein sequence ID" value="RSM08212.1"/>
    <property type="molecule type" value="Genomic_DNA"/>
</dbReference>
<dbReference type="AlphaFoldDB" id="A0A428U1R3"/>
<name>A0A428U1R3_9HYPO</name>
<sequence>MSQNQSSIAWPSHITASEREFFDNFYRLLDGNTADEGKAWSESFDFEGEFRAFGHVFKGHAGMFGTCAVRGSGPVTKYTETEKHITNFWKSFPGLKHQPLKAYTYDLAGRELIILTNYEMTCPDGSLIQDKSAAHFHLKEVNGRHVIERLTLYLDPQVLTNTLAKSAL</sequence>
<evidence type="ECO:0000313" key="1">
    <source>
        <dbReference type="EMBL" id="RSM08212.1"/>
    </source>
</evidence>
<evidence type="ECO:0000313" key="2">
    <source>
        <dbReference type="Proteomes" id="UP000288429"/>
    </source>
</evidence>
<organism evidence="1 2">
    <name type="scientific">Fusarium ambrosium</name>
    <dbReference type="NCBI Taxonomy" id="131363"/>
    <lineage>
        <taxon>Eukaryota</taxon>
        <taxon>Fungi</taxon>
        <taxon>Dikarya</taxon>
        <taxon>Ascomycota</taxon>
        <taxon>Pezizomycotina</taxon>
        <taxon>Sordariomycetes</taxon>
        <taxon>Hypocreomycetidae</taxon>
        <taxon>Hypocreales</taxon>
        <taxon>Nectriaceae</taxon>
        <taxon>Fusarium</taxon>
        <taxon>Fusarium solani species complex</taxon>
    </lineage>
</organism>
<comment type="caution">
    <text evidence="1">The sequence shown here is derived from an EMBL/GenBank/DDBJ whole genome shotgun (WGS) entry which is preliminary data.</text>
</comment>
<gene>
    <name evidence="1" type="ORF">CDV31_008220</name>
</gene>
<reference evidence="1 2" key="1">
    <citation type="submission" date="2017-06" db="EMBL/GenBank/DDBJ databases">
        <title>Cmopartive genomic analysis of Ambrosia Fusariam Clade fungi.</title>
        <authorList>
            <person name="Stajich J.E."/>
            <person name="Carrillo J."/>
            <person name="Kijimoto T."/>
            <person name="Eskalen A."/>
            <person name="O'Donnell K."/>
            <person name="Kasson M."/>
        </authorList>
    </citation>
    <scope>NUCLEOTIDE SEQUENCE [LARGE SCALE GENOMIC DNA]</scope>
    <source>
        <strain evidence="1 2">NRRL 20438</strain>
    </source>
</reference>
<evidence type="ECO:0008006" key="3">
    <source>
        <dbReference type="Google" id="ProtNLM"/>
    </source>
</evidence>
<protein>
    <recommendedName>
        <fullName evidence="3">SnoaL-like domain-containing protein</fullName>
    </recommendedName>
</protein>
<keyword evidence="2" id="KW-1185">Reference proteome</keyword>